<dbReference type="Proteomes" id="UP000050454">
    <property type="component" value="Unassembled WGS sequence"/>
</dbReference>
<dbReference type="InterPro" id="IPR053935">
    <property type="entry name" value="VKGC_lumenal_dom"/>
</dbReference>
<dbReference type="Pfam" id="PF05090">
    <property type="entry name" value="HTTM"/>
    <property type="match status" value="1"/>
</dbReference>
<organism evidence="9 10">
    <name type="scientific">Jiulongibacter sediminis</name>
    <dbReference type="NCBI Taxonomy" id="1605367"/>
    <lineage>
        <taxon>Bacteria</taxon>
        <taxon>Pseudomonadati</taxon>
        <taxon>Bacteroidota</taxon>
        <taxon>Cytophagia</taxon>
        <taxon>Cytophagales</taxon>
        <taxon>Leadbetterellaceae</taxon>
        <taxon>Jiulongibacter</taxon>
    </lineage>
</organism>
<feature type="transmembrane region" description="Helical" evidence="7">
    <location>
        <begin position="205"/>
        <end position="226"/>
    </location>
</feature>
<keyword evidence="6" id="KW-0456">Lyase</keyword>
<evidence type="ECO:0000256" key="5">
    <source>
        <dbReference type="ARBA" id="ARBA00023157"/>
    </source>
</evidence>
<keyword evidence="2 7" id="KW-0812">Transmembrane</keyword>
<evidence type="ECO:0000259" key="8">
    <source>
        <dbReference type="SMART" id="SM00752"/>
    </source>
</evidence>
<evidence type="ECO:0000256" key="7">
    <source>
        <dbReference type="SAM" id="Phobius"/>
    </source>
</evidence>
<dbReference type="PANTHER" id="PTHR12639:SF7">
    <property type="entry name" value="HTTM DOMAIN-CONTAINING PROTEIN"/>
    <property type="match status" value="1"/>
</dbReference>
<dbReference type="InterPro" id="IPR011020">
    <property type="entry name" value="HTTM-like"/>
</dbReference>
<evidence type="ECO:0000313" key="10">
    <source>
        <dbReference type="Proteomes" id="UP000050454"/>
    </source>
</evidence>
<keyword evidence="3 7" id="KW-1133">Transmembrane helix</keyword>
<dbReference type="PATRIC" id="fig|1605367.3.peg.3357"/>
<keyword evidence="10" id="KW-1185">Reference proteome</keyword>
<evidence type="ECO:0000256" key="4">
    <source>
        <dbReference type="ARBA" id="ARBA00023136"/>
    </source>
</evidence>
<keyword evidence="5" id="KW-1015">Disulfide bond</keyword>
<dbReference type="InterPro" id="IPR053934">
    <property type="entry name" value="HTTM_dom"/>
</dbReference>
<feature type="domain" description="HTTM-like" evidence="8">
    <location>
        <begin position="12"/>
        <end position="270"/>
    </location>
</feature>
<feature type="transmembrane region" description="Helical" evidence="7">
    <location>
        <begin position="233"/>
        <end position="266"/>
    </location>
</feature>
<dbReference type="AlphaFoldDB" id="A0A0P7BDP3"/>
<gene>
    <name evidence="9" type="ORF">AFM12_09855</name>
</gene>
<evidence type="ECO:0000313" key="9">
    <source>
        <dbReference type="EMBL" id="KPM48859.1"/>
    </source>
</evidence>
<dbReference type="GO" id="GO:0019842">
    <property type="term" value="F:vitamin binding"/>
    <property type="evidence" value="ECO:0007669"/>
    <property type="project" value="TreeGrafter"/>
</dbReference>
<evidence type="ECO:0000256" key="6">
    <source>
        <dbReference type="ARBA" id="ARBA00023239"/>
    </source>
</evidence>
<reference evidence="9 10" key="1">
    <citation type="submission" date="2015-07" db="EMBL/GenBank/DDBJ databases">
        <title>The draft genome sequence of Leadbetterella sp. JN14-9.</title>
        <authorList>
            <person name="Liu Y."/>
            <person name="Du J."/>
            <person name="Shao Z."/>
        </authorList>
    </citation>
    <scope>NUCLEOTIDE SEQUENCE [LARGE SCALE GENOMIC DNA]</scope>
    <source>
        <strain evidence="9 10">JN14-9</strain>
    </source>
</reference>
<proteinExistence type="predicted"/>
<evidence type="ECO:0000256" key="1">
    <source>
        <dbReference type="ARBA" id="ARBA00004127"/>
    </source>
</evidence>
<protein>
    <recommendedName>
        <fullName evidence="8">HTTM-like domain-containing protein</fullName>
    </recommendedName>
</protein>
<dbReference type="InterPro" id="IPR007782">
    <property type="entry name" value="VKG_COase"/>
</dbReference>
<comment type="caution">
    <text evidence="9">The sequence shown here is derived from an EMBL/GenBank/DDBJ whole genome shotgun (WGS) entry which is preliminary data.</text>
</comment>
<dbReference type="EMBL" id="LGTQ01000006">
    <property type="protein sequence ID" value="KPM48859.1"/>
    <property type="molecule type" value="Genomic_DNA"/>
</dbReference>
<dbReference type="Pfam" id="PF22777">
    <property type="entry name" value="VKGC_lumenal_dom"/>
    <property type="match status" value="1"/>
</dbReference>
<feature type="transmembrane region" description="Helical" evidence="7">
    <location>
        <begin position="115"/>
        <end position="134"/>
    </location>
</feature>
<name>A0A0P7BDP3_9BACT</name>
<dbReference type="RefSeq" id="WP_055147367.1">
    <property type="nucleotide sequence ID" value="NZ_JXSZ01000006.1"/>
</dbReference>
<keyword evidence="4 7" id="KW-0472">Membrane</keyword>
<feature type="transmembrane region" description="Helical" evidence="7">
    <location>
        <begin position="21"/>
        <end position="41"/>
    </location>
</feature>
<accession>A0A0P7BDP3</accession>
<evidence type="ECO:0000256" key="3">
    <source>
        <dbReference type="ARBA" id="ARBA00022989"/>
    </source>
</evidence>
<comment type="subcellular location">
    <subcellularLocation>
        <location evidence="1">Endomembrane system</location>
        <topology evidence="1">Multi-pass membrane protein</topology>
    </subcellularLocation>
</comment>
<dbReference type="GO" id="GO:0008488">
    <property type="term" value="F:gamma-glutamyl carboxylase activity"/>
    <property type="evidence" value="ECO:0007669"/>
    <property type="project" value="InterPro"/>
</dbReference>
<evidence type="ECO:0000256" key="2">
    <source>
        <dbReference type="ARBA" id="ARBA00022692"/>
    </source>
</evidence>
<sequence>MKTFIDRFLWAEKAIYPLATFRVVFGLLMAVSTARFMYLGWIDLHFVDTKFQFKYFGFEWVKLLPPFWMHFLHWVLLVSAILVALGLFYRVAIVILFFVFTYLELIDSTYYLNHYYFMSLVAGLMMFIPANRWFSLDVLRGLKVKSQTTNAWHINILKFQILILYCYAGLAKINEPWLLEALPLKIWLPASDKIPLLGSFFAHPMTPYVFSWTGMLYDTFIVFFLMYRPTRLVAYFAVIVFHSVVGILFQIGVFPVVMMGITLIFFSDSWHLRWQNLVRSFGSSQVEVEDKLNSKENFSKEHFHLPSSISPLSRKLATGLLLFYIAFQLLFPWRYLLHPGSLFWREEGYRFSWRVMLMEKAGTATFFVKDGKTGREGVVDNREFLNPHQEKQMAFQPDMILQYAHFLGNYYHQKGVENPEVRVEAYVTLNAKPSQLLIDPSVDLMNIKDGWLRKGWLLSLTEEFPD</sequence>
<dbReference type="STRING" id="1605367.AFM12_09855"/>
<dbReference type="GO" id="GO:0012505">
    <property type="term" value="C:endomembrane system"/>
    <property type="evidence" value="ECO:0007669"/>
    <property type="project" value="UniProtKB-SubCell"/>
</dbReference>
<dbReference type="PANTHER" id="PTHR12639">
    <property type="entry name" value="VITAMIN K-DEPENDENT GAMMA-CARBOXYLASE"/>
    <property type="match status" value="1"/>
</dbReference>
<feature type="transmembrane region" description="Helical" evidence="7">
    <location>
        <begin position="71"/>
        <end position="103"/>
    </location>
</feature>
<dbReference type="SMART" id="SM00752">
    <property type="entry name" value="HTTM"/>
    <property type="match status" value="1"/>
</dbReference>
<dbReference type="OrthoDB" id="341137at2"/>